<reference evidence="29" key="1">
    <citation type="submission" date="2025-08" db="UniProtKB">
        <authorList>
            <consortium name="RefSeq"/>
        </authorList>
    </citation>
    <scope>IDENTIFICATION</scope>
    <source>
        <tissue evidence="29">Sperm</tissue>
    </source>
</reference>
<feature type="binding site" evidence="21">
    <location>
        <position position="182"/>
    </location>
    <ligand>
        <name>Cu(2+)</name>
        <dbReference type="ChEBI" id="CHEBI:29036"/>
        <label>1</label>
        <note>catalytic</note>
    </ligand>
</feature>
<evidence type="ECO:0000256" key="8">
    <source>
        <dbReference type="ARBA" id="ARBA00022723"/>
    </source>
</evidence>
<keyword evidence="16" id="KW-0325">Glycoprotein</keyword>
<dbReference type="InterPro" id="IPR020611">
    <property type="entry name" value="Cu2_ascorb_mOase_CS-1"/>
</dbReference>
<dbReference type="SUPFAM" id="SSF49742">
    <property type="entry name" value="PHM/PNGase F"/>
    <property type="match status" value="2"/>
</dbReference>
<dbReference type="InterPro" id="IPR000323">
    <property type="entry name" value="Cu2_ascorb_mOase_N"/>
</dbReference>
<evidence type="ECO:0000256" key="5">
    <source>
        <dbReference type="ARBA" id="ARBA00010263"/>
    </source>
</evidence>
<accession>A0AAJ7U8F6</accession>
<feature type="binding site" evidence="21">
    <location>
        <position position="681"/>
    </location>
    <ligand>
        <name>Ca(2+)</name>
        <dbReference type="ChEBI" id="CHEBI:29108"/>
        <note>structural</note>
    </ligand>
</feature>
<gene>
    <name evidence="29" type="primary">LOC116954932</name>
</gene>
<dbReference type="Pfam" id="PF03712">
    <property type="entry name" value="Cu2_monoox_C"/>
    <property type="match status" value="1"/>
</dbReference>
<feature type="domain" description="Copper type II ascorbate-dependent monooxygenase C-terminal" evidence="27">
    <location>
        <begin position="139"/>
        <end position="260"/>
    </location>
</feature>
<dbReference type="PRINTS" id="PR00790">
    <property type="entry name" value="PAMONOXGNASE"/>
</dbReference>
<feature type="repeat" description="NHL" evidence="23">
    <location>
        <begin position="860"/>
        <end position="903"/>
    </location>
</feature>
<feature type="repeat" description="NHL" evidence="23">
    <location>
        <begin position="664"/>
        <end position="705"/>
    </location>
</feature>
<evidence type="ECO:0000256" key="11">
    <source>
        <dbReference type="ARBA" id="ARBA00022833"/>
    </source>
</evidence>
<comment type="cofactor">
    <cofactor evidence="21">
        <name>Cu(2+)</name>
        <dbReference type="ChEBI" id="CHEBI:29036"/>
    </cofactor>
    <text evidence="21">Binds 2 Cu(2+) ions per subunit.</text>
</comment>
<evidence type="ECO:0000256" key="19">
    <source>
        <dbReference type="ARBA" id="ARBA00048431"/>
    </source>
</evidence>
<keyword evidence="10" id="KW-0677">Repeat</keyword>
<organism evidence="28 29">
    <name type="scientific">Petromyzon marinus</name>
    <name type="common">Sea lamprey</name>
    <dbReference type="NCBI Taxonomy" id="7757"/>
    <lineage>
        <taxon>Eukaryota</taxon>
        <taxon>Metazoa</taxon>
        <taxon>Chordata</taxon>
        <taxon>Craniata</taxon>
        <taxon>Vertebrata</taxon>
        <taxon>Cyclostomata</taxon>
        <taxon>Hyperoartia</taxon>
        <taxon>Petromyzontiformes</taxon>
        <taxon>Petromyzontidae</taxon>
        <taxon>Petromyzon</taxon>
    </lineage>
</organism>
<keyword evidence="11 21" id="KW-0862">Zinc</keyword>
<proteinExistence type="inferred from homology"/>
<comment type="similarity">
    <text evidence="6">Belongs to the copper type II ascorbate-dependent monooxygenase family.</text>
</comment>
<dbReference type="InterPro" id="IPR014784">
    <property type="entry name" value="Cu2_ascorb_mOase-like_C"/>
</dbReference>
<comment type="cofactor">
    <cofactor evidence="21">
        <name>Zn(2+)</name>
        <dbReference type="ChEBI" id="CHEBI:29105"/>
    </cofactor>
    <text evidence="21">Binds one Zn(2+) ion per subunit.</text>
</comment>
<keyword evidence="25" id="KW-0812">Transmembrane</keyword>
<evidence type="ECO:0000256" key="22">
    <source>
        <dbReference type="PIRSR" id="PIRSR600720-3"/>
    </source>
</evidence>
<keyword evidence="12" id="KW-0560">Oxidoreductase</keyword>
<evidence type="ECO:0000256" key="7">
    <source>
        <dbReference type="ARBA" id="ARBA00022525"/>
    </source>
</evidence>
<feature type="binding site" evidence="20">
    <location>
        <position position="797"/>
    </location>
    <ligand>
        <name>a protein</name>
        <dbReference type="ChEBI" id="CHEBI:16541"/>
    </ligand>
    <ligandPart>
        <name>C-terminal Xaa-(2S)-2-hydroxyglycine residue</name>
        <dbReference type="ChEBI" id="CHEBI:142768"/>
    </ligandPart>
</feature>
<comment type="catalytic activity">
    <reaction evidence="19">
        <text>a [peptide]-C-terminal glycine + 2 L-ascorbate + O2 = a [peptide]-C-terminal (2S)-2-hydroxyglycine + 2 monodehydro-L-ascorbate radical + H2O</text>
        <dbReference type="Rhea" id="RHEA:21452"/>
        <dbReference type="Rhea" id="RHEA-COMP:13486"/>
        <dbReference type="Rhea" id="RHEA-COMP:15321"/>
        <dbReference type="ChEBI" id="CHEBI:15377"/>
        <dbReference type="ChEBI" id="CHEBI:15379"/>
        <dbReference type="ChEBI" id="CHEBI:38290"/>
        <dbReference type="ChEBI" id="CHEBI:59513"/>
        <dbReference type="ChEBI" id="CHEBI:137000"/>
        <dbReference type="ChEBI" id="CHEBI:142768"/>
        <dbReference type="EC" id="1.14.17.3"/>
    </reaction>
</comment>
<comment type="subcellular location">
    <subcellularLocation>
        <location evidence="2">Cytoplasmic vesicle</location>
        <location evidence="2">Secretory vesicle membrane</location>
        <topology evidence="2">Single-pass membrane protein</topology>
    </subcellularLocation>
    <subcellularLocation>
        <location evidence="3">Secreted</location>
    </subcellularLocation>
</comment>
<evidence type="ECO:0000256" key="10">
    <source>
        <dbReference type="ARBA" id="ARBA00022737"/>
    </source>
</evidence>
<dbReference type="InterPro" id="IPR024548">
    <property type="entry name" value="Cu2_monoox_C"/>
</dbReference>
<evidence type="ECO:0000256" key="14">
    <source>
        <dbReference type="ARBA" id="ARBA00023033"/>
    </source>
</evidence>
<dbReference type="GO" id="GO:0030658">
    <property type="term" value="C:transport vesicle membrane"/>
    <property type="evidence" value="ECO:0007669"/>
    <property type="project" value="UniProtKB-SubCell"/>
</dbReference>
<feature type="disulfide bond" evidence="22">
    <location>
        <begin position="728"/>
        <end position="749"/>
    </location>
</feature>
<feature type="disulfide bond" evidence="22">
    <location>
        <begin position="164"/>
        <end position="272"/>
    </location>
</feature>
<evidence type="ECO:0000256" key="6">
    <source>
        <dbReference type="ARBA" id="ARBA00010676"/>
    </source>
</evidence>
<evidence type="ECO:0000256" key="20">
    <source>
        <dbReference type="PIRSR" id="PIRSR600720-1"/>
    </source>
</evidence>
<evidence type="ECO:0000256" key="23">
    <source>
        <dbReference type="PROSITE-ProRule" id="PRU00504"/>
    </source>
</evidence>
<keyword evidence="25" id="KW-1133">Transmembrane helix</keyword>
<keyword evidence="9" id="KW-0732">Signal</keyword>
<evidence type="ECO:0000256" key="2">
    <source>
        <dbReference type="ARBA" id="ARBA00004160"/>
    </source>
</evidence>
<dbReference type="GO" id="GO:0004598">
    <property type="term" value="F:peptidylamidoglycolate lyase activity"/>
    <property type="evidence" value="ECO:0007669"/>
    <property type="project" value="UniProtKB-EC"/>
</dbReference>
<dbReference type="PANTHER" id="PTHR10680:SF14">
    <property type="entry name" value="PEPTIDYL-GLYCINE ALPHA-AMIDATING MONOOXYGENASE"/>
    <property type="match status" value="1"/>
</dbReference>
<dbReference type="InterPro" id="IPR000720">
    <property type="entry name" value="PHM/PAL"/>
</dbReference>
<name>A0AAJ7U8F6_PETMA</name>
<evidence type="ECO:0000259" key="26">
    <source>
        <dbReference type="Pfam" id="PF01082"/>
    </source>
</evidence>
<feature type="disulfide bond" evidence="22">
    <location>
        <begin position="47"/>
        <end position="66"/>
    </location>
</feature>
<dbReference type="Pfam" id="PF01436">
    <property type="entry name" value="NHL"/>
    <property type="match status" value="1"/>
</dbReference>
<keyword evidence="15 22" id="KW-1015">Disulfide bond</keyword>
<dbReference type="InterPro" id="IPR011042">
    <property type="entry name" value="6-blade_b-propeller_TolB-like"/>
</dbReference>
<dbReference type="KEGG" id="pmrn:116954932"/>
<feature type="binding site" evidence="21">
    <location>
        <position position="252"/>
    </location>
    <ligand>
        <name>Cu(2+)</name>
        <dbReference type="ChEBI" id="CHEBI:29036"/>
        <label>1</label>
        <note>catalytic</note>
    </ligand>
</feature>
<dbReference type="GO" id="GO:0005576">
    <property type="term" value="C:extracellular region"/>
    <property type="evidence" value="ECO:0007669"/>
    <property type="project" value="UniProtKB-SubCell"/>
</dbReference>
<evidence type="ECO:0000256" key="21">
    <source>
        <dbReference type="PIRSR" id="PIRSR600720-2"/>
    </source>
</evidence>
<dbReference type="Gene3D" id="2.60.120.310">
    <property type="entry name" value="Copper type II, ascorbate-dependent monooxygenase, N-terminal domain"/>
    <property type="match status" value="1"/>
</dbReference>
<feature type="binding site" evidence="21">
    <location>
        <position position="40"/>
    </location>
    <ligand>
        <name>Cu(2+)</name>
        <dbReference type="ChEBI" id="CHEBI:29036"/>
        <label>1</label>
        <note>catalytic</note>
    </ligand>
</feature>
<dbReference type="GO" id="GO:0004504">
    <property type="term" value="F:peptidylglycine monooxygenase activity"/>
    <property type="evidence" value="ECO:0007669"/>
    <property type="project" value="UniProtKB-EC"/>
</dbReference>
<feature type="repeat" description="NHL" evidence="23">
    <location>
        <begin position="719"/>
        <end position="759"/>
    </location>
</feature>
<evidence type="ECO:0000256" key="12">
    <source>
        <dbReference type="ARBA" id="ARBA00023002"/>
    </source>
</evidence>
<feature type="binding site" evidence="21">
    <location>
        <position position="679"/>
    </location>
    <ligand>
        <name>Zn(2+)</name>
        <dbReference type="ChEBI" id="CHEBI:29105"/>
        <note>catalytic</note>
    </ligand>
</feature>
<evidence type="ECO:0000256" key="15">
    <source>
        <dbReference type="ARBA" id="ARBA00023157"/>
    </source>
</evidence>
<dbReference type="AlphaFoldDB" id="A0AAJ7U8F6"/>
<feature type="binding site" evidence="20">
    <location>
        <position position="748"/>
    </location>
    <ligand>
        <name>a protein</name>
        <dbReference type="ChEBI" id="CHEBI:16541"/>
    </ligand>
    <ligandPart>
        <name>C-terminal Xaa-(2S)-2-hydroxyglycine residue</name>
        <dbReference type="ChEBI" id="CHEBI:142768"/>
    </ligandPart>
</feature>
<dbReference type="FunFam" id="2.60.120.310:FF:000005">
    <property type="entry name" value="Peptidylglycine alpha-hydroxylating monooxygenase"/>
    <property type="match status" value="1"/>
</dbReference>
<comment type="similarity">
    <text evidence="4">In the C-terminal section; belongs to the peptidyl-alpha-hydroxyglycine alpha-amidating lyase family.</text>
</comment>
<evidence type="ECO:0000256" key="16">
    <source>
        <dbReference type="ARBA" id="ARBA00023180"/>
    </source>
</evidence>
<keyword evidence="25" id="KW-0472">Membrane</keyword>
<dbReference type="Gene3D" id="2.120.10.30">
    <property type="entry name" value="TolB, C-terminal domain"/>
    <property type="match status" value="1"/>
</dbReference>
<feature type="region of interest" description="Disordered" evidence="24">
    <location>
        <begin position="428"/>
        <end position="569"/>
    </location>
</feature>
<dbReference type="RefSeq" id="XP_032831655.1">
    <property type="nucleotide sequence ID" value="XM_032975764.1"/>
</dbReference>
<evidence type="ECO:0000256" key="13">
    <source>
        <dbReference type="ARBA" id="ARBA00023008"/>
    </source>
</evidence>
<evidence type="ECO:0000313" key="29">
    <source>
        <dbReference type="RefSeq" id="XP_032831655.1"/>
    </source>
</evidence>
<feature type="compositionally biased region" description="Basic and acidic residues" evidence="24">
    <location>
        <begin position="457"/>
        <end position="466"/>
    </location>
</feature>
<dbReference type="PROSITE" id="PS51125">
    <property type="entry name" value="NHL"/>
    <property type="match status" value="3"/>
</dbReference>
<evidence type="ECO:0000256" key="4">
    <source>
        <dbReference type="ARBA" id="ARBA00006026"/>
    </source>
</evidence>
<feature type="binding site" evidence="20">
    <location>
        <position position="627"/>
    </location>
    <ligand>
        <name>a protein</name>
        <dbReference type="ChEBI" id="CHEBI:16541"/>
    </ligand>
    <ligandPart>
        <name>C-terminal Xaa-(2S)-2-hydroxyglycine residue</name>
        <dbReference type="ChEBI" id="CHEBI:142768"/>
    </ligandPart>
</feature>
<feature type="compositionally biased region" description="Low complexity" evidence="24">
    <location>
        <begin position="1075"/>
        <end position="1084"/>
    </location>
</feature>
<feature type="binding site" evidence="21">
    <location>
        <position position="180"/>
    </location>
    <ligand>
        <name>Cu(2+)</name>
        <dbReference type="ChEBI" id="CHEBI:29036"/>
        <label>1</label>
        <note>catalytic</note>
    </ligand>
</feature>
<keyword evidence="17" id="KW-0456">Lyase</keyword>
<feature type="compositionally biased region" description="Gly residues" evidence="24">
    <location>
        <begin position="960"/>
        <end position="969"/>
    </location>
</feature>
<feature type="binding site" evidence="21">
    <location>
        <position position="877"/>
    </location>
    <ligand>
        <name>Ca(2+)</name>
        <dbReference type="ChEBI" id="CHEBI:29108"/>
        <note>structural</note>
    </ligand>
</feature>
<dbReference type="Proteomes" id="UP001318040">
    <property type="component" value="Chromosome 57"/>
</dbReference>
<keyword evidence="13 21" id="KW-0186">Copper</keyword>
<dbReference type="CDD" id="cd14958">
    <property type="entry name" value="NHL_PAL_like"/>
    <property type="match status" value="1"/>
</dbReference>
<sequence length="1111" mass="117028">MPDVRPRQADTYLCTAVPMPAKQLSYIVDFEPRAVPGVTHHMLLFGCELPASSKPYWNCGSRTGPCADEAKIVYSWAHDAPATRLPPGVGYMVGGHSQIGYLVLQVHYGSISAFTRGGRTEDCSGVNLHMTMDRQPLLAGMYMLMAPNVEIPPGVDGVNADVACSYGHKYPIYPFAYRVHTHSLGRMVSGYIIRKGKWIPLGEKDPQKPQAFYPIARPLEVIPGDTVAARCEFSGRGRNSPTFIGSTSHDEMCNFYVMYSVDADVGDPFMSCTMEAPAALSRSFPAPLAAAGGRSAAAVVATAVGGGGGGGPRRVGASGYGTLPRPLAAVAGRPDVDSYRALAWSRNAIPGYQTGNRPGVTRAHANVPWDSATALERKLAERLARRILIRRILEQLPAPRPSKREEEEEATSPEELSSLISRLLTDPQGPVFRHKYNPPTPALSSARDDDHDDDDDVHGGDDDPRTRHPQQQQGPRDVPPQDPTGQVPAGKEEEVEESSEAPAGNGDGQRASGSGVEIRGVPAMAEEGGDAPAMPPPWREPSAAPGSEKEEVVEVAEEEEVGQERRGTDLEESLRMLEQAVDEAGSDARGVVLREAGGPGWPGDNLGLGSVSGVAVDSRNNLHLFHRGARVWDGSSFDERHAFRHGDRGPIREDTILTINPGTGELLGSAGRDTFFMPHGLSVDPDDNLWVTDVALHQVFKLGPGGRGPPSLALGERWRPGGGARRLCQPTDVAVHPLSRHLYVSDGYCNHRVVHYSPRGEFLGEWDAEGGRTGSGLRVPHSLTVARGGAQVCASDRENGRVVCFHPESGRLLKELRLPEFGGRVFAASYSPAHGGVLFAVNGANEHHPTQGFILDFETGRQIGTFRPAQGFAEPHDVAVSPDGEGVYVGDVWLNRVWKFSARNGSTGSMAHGDAPAHAHTALLALNAASPSRNPLGGGAGGAGAPQSASGKSGTVGTAAGEGSGGGAGTAAVGSAGASGGLRTPVLIAVLLTAPVAVLALAALLVRIRKHRAAPGEKGEHEEAESPPGGFLGSLRGKKSGGKFDVGAWLARRRRPDGFDRLPSGDDDAADSEEVVAVAAAPGAEPGGGGDTPSSAGPHDEEVPAPAKHSP</sequence>
<feature type="compositionally biased region" description="Low complexity" evidence="24">
    <location>
        <begin position="945"/>
        <end position="959"/>
    </location>
</feature>
<feature type="domain" description="Copper type II ascorbate-dependent monooxygenase N-terminal" evidence="26">
    <location>
        <begin position="4"/>
        <end position="110"/>
    </location>
</feature>
<evidence type="ECO:0000256" key="18">
    <source>
        <dbReference type="ARBA" id="ARBA00023268"/>
    </source>
</evidence>
<evidence type="ECO:0000256" key="9">
    <source>
        <dbReference type="ARBA" id="ARBA00022729"/>
    </source>
</evidence>
<evidence type="ECO:0000313" key="28">
    <source>
        <dbReference type="Proteomes" id="UP001318040"/>
    </source>
</evidence>
<evidence type="ECO:0000256" key="25">
    <source>
        <dbReference type="SAM" id="Phobius"/>
    </source>
</evidence>
<protein>
    <submittedName>
        <fullName evidence="29">Peptidyl-glycine alpha-amidating monooxygenase B-like isoform X1</fullName>
    </submittedName>
</protein>
<evidence type="ECO:0000256" key="24">
    <source>
        <dbReference type="SAM" id="MobiDB-lite"/>
    </source>
</evidence>
<dbReference type="SUPFAM" id="SSF63829">
    <property type="entry name" value="Calcium-dependent phosphotriesterase"/>
    <property type="match status" value="1"/>
</dbReference>
<feature type="binding site" evidence="21">
    <location>
        <position position="876"/>
    </location>
    <ligand>
        <name>Zn(2+)</name>
        <dbReference type="ChEBI" id="CHEBI:29105"/>
        <note>catalytic</note>
    </ligand>
</feature>
<feature type="transmembrane region" description="Helical" evidence="25">
    <location>
        <begin position="986"/>
        <end position="1006"/>
    </location>
</feature>
<comment type="catalytic activity">
    <reaction evidence="1">
        <text>a [peptide]-C-terminal (2S)-2-hydroxyglycine = a [peptide]-C-terminal amide + glyoxylate</text>
        <dbReference type="Rhea" id="RHEA:20924"/>
        <dbReference type="Rhea" id="RHEA-COMP:13485"/>
        <dbReference type="Rhea" id="RHEA-COMP:15321"/>
        <dbReference type="ChEBI" id="CHEBI:36655"/>
        <dbReference type="ChEBI" id="CHEBI:137001"/>
        <dbReference type="ChEBI" id="CHEBI:142768"/>
        <dbReference type="EC" id="4.3.2.5"/>
    </reaction>
</comment>
<keyword evidence="18" id="KW-0511">Multifunctional enzyme</keyword>
<feature type="binding site" evidence="21">
    <location>
        <position position="107"/>
    </location>
    <ligand>
        <name>Cu(2+)</name>
        <dbReference type="ChEBI" id="CHEBI:29036"/>
        <label>1</label>
        <note>catalytic</note>
    </ligand>
</feature>
<evidence type="ECO:0000256" key="1">
    <source>
        <dbReference type="ARBA" id="ARBA00000686"/>
    </source>
</evidence>
<comment type="similarity">
    <text evidence="5">In the N-terminal section; belongs to the copper type II ascorbate-dependent monooxygenase family.</text>
</comment>
<dbReference type="Gene3D" id="2.60.120.230">
    <property type="match status" value="1"/>
</dbReference>
<feature type="compositionally biased region" description="Acidic residues" evidence="24">
    <location>
        <begin position="1065"/>
        <end position="1074"/>
    </location>
</feature>
<evidence type="ECO:0000256" key="17">
    <source>
        <dbReference type="ARBA" id="ARBA00023239"/>
    </source>
</evidence>
<dbReference type="InterPro" id="IPR008977">
    <property type="entry name" value="PHM/PNGase_F_dom_sf"/>
</dbReference>
<keyword evidence="28" id="KW-1185">Reference proteome</keyword>
<feature type="disulfide bond" evidence="22">
    <location>
        <begin position="14"/>
        <end position="59"/>
    </location>
</feature>
<dbReference type="PROSITE" id="PS00084">
    <property type="entry name" value="CU2_MONOOXYGENASE_1"/>
    <property type="match status" value="1"/>
</dbReference>
<feature type="binding site" evidence="21">
    <location>
        <position position="614"/>
    </location>
    <ligand>
        <name>Ca(2+)</name>
        <dbReference type="ChEBI" id="CHEBI:29108"/>
        <note>structural</note>
    </ligand>
</feature>
<keyword evidence="14" id="KW-0503">Monooxygenase</keyword>
<keyword evidence="7" id="KW-0964">Secreted</keyword>
<dbReference type="GO" id="GO:0005507">
    <property type="term" value="F:copper ion binding"/>
    <property type="evidence" value="ECO:0007669"/>
    <property type="project" value="InterPro"/>
</dbReference>
<feature type="disulfide bond" evidence="22">
    <location>
        <begin position="793"/>
        <end position="804"/>
    </location>
</feature>
<feature type="binding site" evidence="21">
    <location>
        <position position="781"/>
    </location>
    <ligand>
        <name>Zn(2+)</name>
        <dbReference type="ChEBI" id="CHEBI:29105"/>
        <note>catalytic</note>
    </ligand>
</feature>
<dbReference type="GO" id="GO:0006518">
    <property type="term" value="P:peptide metabolic process"/>
    <property type="evidence" value="ECO:0007669"/>
    <property type="project" value="InterPro"/>
</dbReference>
<evidence type="ECO:0000259" key="27">
    <source>
        <dbReference type="Pfam" id="PF03712"/>
    </source>
</evidence>
<feature type="region of interest" description="Disordered" evidence="24">
    <location>
        <begin position="934"/>
        <end position="976"/>
    </location>
</feature>
<dbReference type="Pfam" id="PF01082">
    <property type="entry name" value="Cu2_monooxygen"/>
    <property type="match status" value="1"/>
</dbReference>
<feature type="region of interest" description="Disordered" evidence="24">
    <location>
        <begin position="1013"/>
        <end position="1038"/>
    </location>
</feature>
<feature type="region of interest" description="Disordered" evidence="24">
    <location>
        <begin position="1052"/>
        <end position="1111"/>
    </location>
</feature>
<feature type="disulfide bond" evidence="22">
    <location>
        <begin position="231"/>
        <end position="253"/>
    </location>
</feature>
<dbReference type="InterPro" id="IPR036939">
    <property type="entry name" value="Cu2_ascorb_mOase_N_sf"/>
</dbReference>
<keyword evidence="21" id="KW-0106">Calcium</keyword>
<evidence type="ECO:0000256" key="3">
    <source>
        <dbReference type="ARBA" id="ARBA00004613"/>
    </source>
</evidence>
<dbReference type="InterPro" id="IPR001258">
    <property type="entry name" value="NHL_repeat"/>
</dbReference>
<feature type="binding site" evidence="21">
    <location>
        <position position="41"/>
    </location>
    <ligand>
        <name>Cu(2+)</name>
        <dbReference type="ChEBI" id="CHEBI:29036"/>
        <label>1</label>
        <note>catalytic</note>
    </ligand>
</feature>
<dbReference type="PANTHER" id="PTHR10680">
    <property type="entry name" value="PEPTIDYL-GLYCINE ALPHA-AMIDATING MONOOXYGENASE"/>
    <property type="match status" value="1"/>
</dbReference>
<keyword evidence="8 21" id="KW-0479">Metal-binding</keyword>